<dbReference type="InterPro" id="IPR035901">
    <property type="entry name" value="GIY-YIG_endonuc_sf"/>
</dbReference>
<dbReference type="STRING" id="995034.SAMN05216219_0688"/>
<evidence type="ECO:0000259" key="2">
    <source>
        <dbReference type="PROSITE" id="PS50164"/>
    </source>
</evidence>
<protein>
    <submittedName>
        <fullName evidence="3">Putative endonuclease</fullName>
    </submittedName>
</protein>
<dbReference type="Gene3D" id="3.40.1440.10">
    <property type="entry name" value="GIY-YIG endonuclease"/>
    <property type="match status" value="1"/>
</dbReference>
<keyword evidence="4" id="KW-1185">Reference proteome</keyword>
<feature type="domain" description="GIY-YIG" evidence="2">
    <location>
        <begin position="1"/>
        <end position="75"/>
    </location>
</feature>
<dbReference type="AlphaFoldDB" id="A0A1I4Z2W4"/>
<keyword evidence="3" id="KW-0255">Endonuclease</keyword>
<dbReference type="PANTHER" id="PTHR34477">
    <property type="entry name" value="UPF0213 PROTEIN YHBQ"/>
    <property type="match status" value="1"/>
</dbReference>
<reference evidence="4" key="1">
    <citation type="submission" date="2016-10" db="EMBL/GenBank/DDBJ databases">
        <authorList>
            <person name="Varghese N."/>
            <person name="Submissions S."/>
        </authorList>
    </citation>
    <scope>NUCLEOTIDE SEQUENCE [LARGE SCALE GENOMIC DNA]</scope>
    <source>
        <strain evidence="4">CGMCC 1.11101</strain>
    </source>
</reference>
<sequence length="90" mass="10854">MPYMYMLRCSDGTLYTGSTWDLSHRMDQHDSGLGAKYTSRRRPLTLVYFEYFDRIDEAYYRERQIHGWVRWKKDRLIAEGPGGRDPWDLV</sequence>
<dbReference type="InterPro" id="IPR000305">
    <property type="entry name" value="GIY-YIG_endonuc"/>
</dbReference>
<gene>
    <name evidence="3" type="ORF">SAMN05216219_0688</name>
</gene>
<dbReference type="GO" id="GO:0004519">
    <property type="term" value="F:endonuclease activity"/>
    <property type="evidence" value="ECO:0007669"/>
    <property type="project" value="UniProtKB-KW"/>
</dbReference>
<evidence type="ECO:0000313" key="4">
    <source>
        <dbReference type="Proteomes" id="UP000198867"/>
    </source>
</evidence>
<dbReference type="Pfam" id="PF01541">
    <property type="entry name" value="GIY-YIG"/>
    <property type="match status" value="1"/>
</dbReference>
<dbReference type="CDD" id="cd10456">
    <property type="entry name" value="GIY-YIG_UPF0213"/>
    <property type="match status" value="1"/>
</dbReference>
<dbReference type="SUPFAM" id="SSF82771">
    <property type="entry name" value="GIY-YIG endonuclease"/>
    <property type="match status" value="1"/>
</dbReference>
<accession>A0A1I4Z2W4</accession>
<name>A0A1I4Z2W4_9MICO</name>
<proteinExistence type="inferred from homology"/>
<dbReference type="Proteomes" id="UP000198867">
    <property type="component" value="Unassembled WGS sequence"/>
</dbReference>
<dbReference type="PANTHER" id="PTHR34477:SF1">
    <property type="entry name" value="UPF0213 PROTEIN YHBQ"/>
    <property type="match status" value="1"/>
</dbReference>
<keyword evidence="3" id="KW-0378">Hydrolase</keyword>
<dbReference type="EMBL" id="FOVM01000001">
    <property type="protein sequence ID" value="SFN44393.1"/>
    <property type="molecule type" value="Genomic_DNA"/>
</dbReference>
<organism evidence="3 4">
    <name type="scientific">Mycetocola miduiensis</name>
    <dbReference type="NCBI Taxonomy" id="995034"/>
    <lineage>
        <taxon>Bacteria</taxon>
        <taxon>Bacillati</taxon>
        <taxon>Actinomycetota</taxon>
        <taxon>Actinomycetes</taxon>
        <taxon>Micrococcales</taxon>
        <taxon>Microbacteriaceae</taxon>
        <taxon>Mycetocola</taxon>
    </lineage>
</organism>
<dbReference type="PROSITE" id="PS50164">
    <property type="entry name" value="GIY_YIG"/>
    <property type="match status" value="1"/>
</dbReference>
<comment type="similarity">
    <text evidence="1">Belongs to the UPF0213 family.</text>
</comment>
<dbReference type="RefSeq" id="WP_090708770.1">
    <property type="nucleotide sequence ID" value="NZ_FOVM01000001.1"/>
</dbReference>
<dbReference type="OrthoDB" id="9797095at2"/>
<evidence type="ECO:0000256" key="1">
    <source>
        <dbReference type="ARBA" id="ARBA00007435"/>
    </source>
</evidence>
<keyword evidence="3" id="KW-0540">Nuclease</keyword>
<dbReference type="InterPro" id="IPR050190">
    <property type="entry name" value="UPF0213_domain"/>
</dbReference>
<evidence type="ECO:0000313" key="3">
    <source>
        <dbReference type="EMBL" id="SFN44393.1"/>
    </source>
</evidence>